<proteinExistence type="predicted"/>
<evidence type="ECO:0000313" key="2">
    <source>
        <dbReference type="Proteomes" id="UP000314294"/>
    </source>
</evidence>
<evidence type="ECO:0000313" key="1">
    <source>
        <dbReference type="EMBL" id="TNN78419.1"/>
    </source>
</evidence>
<comment type="caution">
    <text evidence="1">The sequence shown here is derived from an EMBL/GenBank/DDBJ whole genome shotgun (WGS) entry which is preliminary data.</text>
</comment>
<dbReference type="EMBL" id="SRLO01000074">
    <property type="protein sequence ID" value="TNN78419.1"/>
    <property type="molecule type" value="Genomic_DNA"/>
</dbReference>
<protein>
    <submittedName>
        <fullName evidence="1">Uncharacterized protein</fullName>
    </submittedName>
</protein>
<accession>A0A4Z2IKB5</accession>
<sequence>MEQSSSLNSPTSSQFFKKRVAVACSHGARLVSTTFSKQNHRAIIIPAITGGPQLAESPGLTPVCVSRDGTGMAVMQGSSSERWSKEHNWNRAGTFSLTDRSAALDSAFNFHSQQIGRRTGTGER</sequence>
<name>A0A4Z2IKB5_9TELE</name>
<organism evidence="1 2">
    <name type="scientific">Liparis tanakae</name>
    <name type="common">Tanaka's snailfish</name>
    <dbReference type="NCBI Taxonomy" id="230148"/>
    <lineage>
        <taxon>Eukaryota</taxon>
        <taxon>Metazoa</taxon>
        <taxon>Chordata</taxon>
        <taxon>Craniata</taxon>
        <taxon>Vertebrata</taxon>
        <taxon>Euteleostomi</taxon>
        <taxon>Actinopterygii</taxon>
        <taxon>Neopterygii</taxon>
        <taxon>Teleostei</taxon>
        <taxon>Neoteleostei</taxon>
        <taxon>Acanthomorphata</taxon>
        <taxon>Eupercaria</taxon>
        <taxon>Perciformes</taxon>
        <taxon>Cottioidei</taxon>
        <taxon>Cottales</taxon>
        <taxon>Liparidae</taxon>
        <taxon>Liparis</taxon>
    </lineage>
</organism>
<reference evidence="1 2" key="1">
    <citation type="submission" date="2019-03" db="EMBL/GenBank/DDBJ databases">
        <title>First draft genome of Liparis tanakae, snailfish: a comprehensive survey of snailfish specific genes.</title>
        <authorList>
            <person name="Kim W."/>
            <person name="Song I."/>
            <person name="Jeong J.-H."/>
            <person name="Kim D."/>
            <person name="Kim S."/>
            <person name="Ryu S."/>
            <person name="Song J.Y."/>
            <person name="Lee S.K."/>
        </authorList>
    </citation>
    <scope>NUCLEOTIDE SEQUENCE [LARGE SCALE GENOMIC DNA]</scope>
    <source>
        <tissue evidence="1">Muscle</tissue>
    </source>
</reference>
<gene>
    <name evidence="1" type="ORF">EYF80_011403</name>
</gene>
<dbReference type="Proteomes" id="UP000314294">
    <property type="component" value="Unassembled WGS sequence"/>
</dbReference>
<keyword evidence="2" id="KW-1185">Reference proteome</keyword>
<dbReference type="AlphaFoldDB" id="A0A4Z2IKB5"/>